<comment type="caution">
    <text evidence="8">The sequence shown here is derived from an EMBL/GenBank/DDBJ whole genome shotgun (WGS) entry which is preliminary data.</text>
</comment>
<evidence type="ECO:0000256" key="3">
    <source>
        <dbReference type="ARBA" id="ARBA00022692"/>
    </source>
</evidence>
<accession>A0A087EA46</accession>
<feature type="transmembrane region" description="Helical" evidence="6">
    <location>
        <begin position="384"/>
        <end position="409"/>
    </location>
</feature>
<dbReference type="PANTHER" id="PTHR23513:SF6">
    <property type="entry name" value="MAJOR FACILITATOR SUPERFAMILY ASSOCIATED DOMAIN-CONTAINING PROTEIN"/>
    <property type="match status" value="1"/>
</dbReference>
<dbReference type="InterPro" id="IPR011701">
    <property type="entry name" value="MFS"/>
</dbReference>
<keyword evidence="4 6" id="KW-1133">Transmembrane helix</keyword>
<organism evidence="8 9">
    <name type="scientific">Bifidobacterium subtile</name>
    <dbReference type="NCBI Taxonomy" id="77635"/>
    <lineage>
        <taxon>Bacteria</taxon>
        <taxon>Bacillati</taxon>
        <taxon>Actinomycetota</taxon>
        <taxon>Actinomycetes</taxon>
        <taxon>Bifidobacteriales</taxon>
        <taxon>Bifidobacteriaceae</taxon>
        <taxon>Bifidobacterium</taxon>
    </lineage>
</organism>
<protein>
    <submittedName>
        <fullName evidence="8">H+ Antiporter protein</fullName>
    </submittedName>
</protein>
<dbReference type="STRING" id="77635.BISU_0657"/>
<feature type="transmembrane region" description="Helical" evidence="6">
    <location>
        <begin position="226"/>
        <end position="247"/>
    </location>
</feature>
<sequence>MTGTTPAIGLYWRCNSYLFLLSQFATGITSMIVQYAIIWYLTQQSGSATILSLATLLAMLPMILVSPFIGTFIDRWNKKALLIVPDIVAAAFAVALSVVGTLNHTFPLWLVFVSLLVRSLAQAFQMPTIQSILPTIVPDEEVTKINGQLGMVQSATMIVSPALGAMLYAFIPINYLILVDVLGAALGIGLLMFIAIPSNLAQVDEKPQILADMVFAFKRIGTVRGLWSVLLISSLFTLMFMPAGSLYPLMTLGYFKGTVFQAGIVEMVWSAGSLLGGALIGIFGVQKDRMPAIIVSIAVLGAAFAVSGFLPPTMAGFVMFTVLNAFAGLAVAFPMALSMAMIQQSFPPQELGRVFGVTMAFSGLAGPVGLLFAGPLADAVGVQWLFTISGIGSIFSAILMFAVPSARLYDRRLQRRLQQAQDAGSGPQVQEIQGA</sequence>
<dbReference type="PANTHER" id="PTHR23513">
    <property type="entry name" value="INTEGRAL MEMBRANE EFFLUX PROTEIN-RELATED"/>
    <property type="match status" value="1"/>
</dbReference>
<feature type="transmembrane region" description="Helical" evidence="6">
    <location>
        <begin position="267"/>
        <end position="285"/>
    </location>
</feature>
<feature type="transmembrane region" description="Helical" evidence="6">
    <location>
        <begin position="80"/>
        <end position="100"/>
    </location>
</feature>
<dbReference type="InterPro" id="IPR036259">
    <property type="entry name" value="MFS_trans_sf"/>
</dbReference>
<feature type="transmembrane region" description="Helical" evidence="6">
    <location>
        <begin position="177"/>
        <end position="196"/>
    </location>
</feature>
<dbReference type="InterPro" id="IPR020846">
    <property type="entry name" value="MFS_dom"/>
</dbReference>
<evidence type="ECO:0000256" key="1">
    <source>
        <dbReference type="ARBA" id="ARBA00004651"/>
    </source>
</evidence>
<dbReference type="GO" id="GO:0005886">
    <property type="term" value="C:plasma membrane"/>
    <property type="evidence" value="ECO:0007669"/>
    <property type="project" value="UniProtKB-SubCell"/>
</dbReference>
<dbReference type="Pfam" id="PF07690">
    <property type="entry name" value="MFS_1"/>
    <property type="match status" value="1"/>
</dbReference>
<dbReference type="OrthoDB" id="69054at2"/>
<evidence type="ECO:0000256" key="5">
    <source>
        <dbReference type="ARBA" id="ARBA00023136"/>
    </source>
</evidence>
<reference evidence="8 9" key="1">
    <citation type="submission" date="2014-03" db="EMBL/GenBank/DDBJ databases">
        <title>Genomics of Bifidobacteria.</title>
        <authorList>
            <person name="Ventura M."/>
            <person name="Milani C."/>
            <person name="Lugli G.A."/>
        </authorList>
    </citation>
    <scope>NUCLEOTIDE SEQUENCE [LARGE SCALE GENOMIC DNA]</scope>
    <source>
        <strain evidence="8 9">LMG 11597</strain>
    </source>
</reference>
<feature type="transmembrane region" description="Helical" evidence="6">
    <location>
        <begin position="354"/>
        <end position="372"/>
    </location>
</feature>
<evidence type="ECO:0000313" key="8">
    <source>
        <dbReference type="EMBL" id="KFJ04647.1"/>
    </source>
</evidence>
<keyword evidence="2" id="KW-1003">Cell membrane</keyword>
<dbReference type="Proteomes" id="UP000029055">
    <property type="component" value="Unassembled WGS sequence"/>
</dbReference>
<dbReference type="EMBL" id="JGZR01000003">
    <property type="protein sequence ID" value="KFJ04647.1"/>
    <property type="molecule type" value="Genomic_DNA"/>
</dbReference>
<gene>
    <name evidence="8" type="ORF">BISU_0657</name>
</gene>
<name>A0A087EA46_9BIFI</name>
<feature type="transmembrane region" description="Helical" evidence="6">
    <location>
        <begin position="48"/>
        <end position="73"/>
    </location>
</feature>
<feature type="transmembrane region" description="Helical" evidence="6">
    <location>
        <begin position="17"/>
        <end position="42"/>
    </location>
</feature>
<dbReference type="SUPFAM" id="SSF103473">
    <property type="entry name" value="MFS general substrate transporter"/>
    <property type="match status" value="1"/>
</dbReference>
<keyword evidence="9" id="KW-1185">Reference proteome</keyword>
<evidence type="ECO:0000256" key="4">
    <source>
        <dbReference type="ARBA" id="ARBA00022989"/>
    </source>
</evidence>
<feature type="transmembrane region" description="Helical" evidence="6">
    <location>
        <begin position="317"/>
        <end position="342"/>
    </location>
</feature>
<dbReference type="CDD" id="cd06173">
    <property type="entry name" value="MFS_MefA_like"/>
    <property type="match status" value="1"/>
</dbReference>
<feature type="transmembrane region" description="Helical" evidence="6">
    <location>
        <begin position="292"/>
        <end position="311"/>
    </location>
</feature>
<proteinExistence type="predicted"/>
<keyword evidence="5 6" id="KW-0472">Membrane</keyword>
<dbReference type="AlphaFoldDB" id="A0A087EA46"/>
<keyword evidence="3 6" id="KW-0812">Transmembrane</keyword>
<evidence type="ECO:0000256" key="2">
    <source>
        <dbReference type="ARBA" id="ARBA00022475"/>
    </source>
</evidence>
<dbReference type="RefSeq" id="WP_024462743.1">
    <property type="nucleotide sequence ID" value="NZ_CP062939.1"/>
</dbReference>
<evidence type="ECO:0000259" key="7">
    <source>
        <dbReference type="PROSITE" id="PS50850"/>
    </source>
</evidence>
<feature type="domain" description="Major facilitator superfamily (MFS) profile" evidence="7">
    <location>
        <begin position="214"/>
        <end position="435"/>
    </location>
</feature>
<evidence type="ECO:0000313" key="9">
    <source>
        <dbReference type="Proteomes" id="UP000029055"/>
    </source>
</evidence>
<evidence type="ECO:0000256" key="6">
    <source>
        <dbReference type="SAM" id="Phobius"/>
    </source>
</evidence>
<comment type="subcellular location">
    <subcellularLocation>
        <location evidence="1">Cell membrane</location>
        <topology evidence="1">Multi-pass membrane protein</topology>
    </subcellularLocation>
</comment>
<dbReference type="Gene3D" id="1.20.1250.20">
    <property type="entry name" value="MFS general substrate transporter like domains"/>
    <property type="match status" value="2"/>
</dbReference>
<dbReference type="PROSITE" id="PS50850">
    <property type="entry name" value="MFS"/>
    <property type="match status" value="1"/>
</dbReference>
<dbReference type="eggNOG" id="COG2814">
    <property type="taxonomic scope" value="Bacteria"/>
</dbReference>
<dbReference type="GO" id="GO:0022857">
    <property type="term" value="F:transmembrane transporter activity"/>
    <property type="evidence" value="ECO:0007669"/>
    <property type="project" value="InterPro"/>
</dbReference>